<dbReference type="STRING" id="1255043.TVNIR_2657"/>
<reference evidence="1" key="1">
    <citation type="submission" date="2015-12" db="EMBL/GenBank/DDBJ databases">
        <authorList>
            <person name="Tikhonova T.V."/>
            <person name="Pavlov A.R."/>
            <person name="Beletsky A.V."/>
            <person name="Mardanov A.V."/>
            <person name="Sorokin D.Y."/>
            <person name="Ravin N.V."/>
            <person name="Popov V.O."/>
        </authorList>
    </citation>
    <scope>NUCLEOTIDE SEQUENCE</scope>
    <source>
        <strain evidence="1">DSM 14787</strain>
    </source>
</reference>
<dbReference type="OrthoDB" id="9806511at2"/>
<dbReference type="Pfam" id="PF09981">
    <property type="entry name" value="DUF2218"/>
    <property type="match status" value="1"/>
</dbReference>
<dbReference type="PATRIC" id="fig|1255043.3.peg.2683"/>
<dbReference type="RefSeq" id="WP_015259409.1">
    <property type="nucleotide sequence ID" value="NC_019902.2"/>
</dbReference>
<dbReference type="AlphaFoldDB" id="L0DZ24"/>
<evidence type="ECO:0000313" key="1">
    <source>
        <dbReference type="EMBL" id="AGA34298.1"/>
    </source>
</evidence>
<dbReference type="HOGENOM" id="CLU_127482_1_0_6"/>
<dbReference type="InterPro" id="IPR014543">
    <property type="entry name" value="UCP028291"/>
</dbReference>
<dbReference type="eggNOG" id="COG3553">
    <property type="taxonomic scope" value="Bacteria"/>
</dbReference>
<organism evidence="1 2">
    <name type="scientific">Thioalkalivibrio nitratireducens (strain DSM 14787 / UNIQEM 213 / ALEN2)</name>
    <dbReference type="NCBI Taxonomy" id="1255043"/>
    <lineage>
        <taxon>Bacteria</taxon>
        <taxon>Pseudomonadati</taxon>
        <taxon>Pseudomonadota</taxon>
        <taxon>Gammaproteobacteria</taxon>
        <taxon>Chromatiales</taxon>
        <taxon>Ectothiorhodospiraceae</taxon>
        <taxon>Thioalkalivibrio</taxon>
    </lineage>
</organism>
<accession>L0DZ24</accession>
<evidence type="ECO:0000313" key="2">
    <source>
        <dbReference type="Proteomes" id="UP000010809"/>
    </source>
</evidence>
<name>L0DZ24_THIND</name>
<proteinExistence type="predicted"/>
<dbReference type="Proteomes" id="UP000010809">
    <property type="component" value="Chromosome"/>
</dbReference>
<evidence type="ECO:0008006" key="3">
    <source>
        <dbReference type="Google" id="ProtNLM"/>
    </source>
</evidence>
<keyword evidence="2" id="KW-1185">Reference proteome</keyword>
<dbReference type="EMBL" id="CP003989">
    <property type="protein sequence ID" value="AGA34298.1"/>
    <property type="molecule type" value="Genomic_DNA"/>
</dbReference>
<sequence length="108" mass="12194">MIQSHGRVQTPIAEAMRERLCRHFAKKIPVRNGEREGVAQFPQGECRIGAEGDILRFFCVAADETALLQVQGVIDQHVAMFSRRARLAVHWERRARPSTRCTLSPDPG</sequence>
<gene>
    <name evidence="1" type="ordered locus">TVNIR_2657</name>
</gene>
<protein>
    <recommendedName>
        <fullName evidence="3">DUF2218 domain-containing protein</fullName>
    </recommendedName>
</protein>
<dbReference type="KEGG" id="tni:TVNIR_2657"/>
<dbReference type="Gene3D" id="3.30.310.50">
    <property type="entry name" value="Alpha-D-phosphohexomutase, C-terminal domain"/>
    <property type="match status" value="1"/>
</dbReference>